<gene>
    <name evidence="1" type="ORF">HMPREF2132_02285</name>
</gene>
<evidence type="ECO:0000313" key="1">
    <source>
        <dbReference type="EMBL" id="KGF29405.1"/>
    </source>
</evidence>
<accession>A0AAW3FH31</accession>
<dbReference type="EMBL" id="JRNJ01000032">
    <property type="protein sequence ID" value="KGF29405.1"/>
    <property type="molecule type" value="Genomic_DNA"/>
</dbReference>
<protein>
    <submittedName>
        <fullName evidence="1">Uncharacterized protein</fullName>
    </submittedName>
</protein>
<organism evidence="1 2">
    <name type="scientific">Prevotella histicola JCM 15637 = DNF00424</name>
    <dbReference type="NCBI Taxonomy" id="1236504"/>
    <lineage>
        <taxon>Bacteria</taxon>
        <taxon>Pseudomonadati</taxon>
        <taxon>Bacteroidota</taxon>
        <taxon>Bacteroidia</taxon>
        <taxon>Bacteroidales</taxon>
        <taxon>Prevotellaceae</taxon>
        <taxon>Prevotella</taxon>
    </lineage>
</organism>
<dbReference type="GeneID" id="66731872"/>
<dbReference type="AlphaFoldDB" id="A0AAW3FH31"/>
<dbReference type="RefSeq" id="WP_004384660.1">
    <property type="nucleotide sequence ID" value="NZ_JRNJ01000032.1"/>
</dbReference>
<evidence type="ECO:0000313" key="2">
    <source>
        <dbReference type="Proteomes" id="UP000029533"/>
    </source>
</evidence>
<dbReference type="Proteomes" id="UP000029533">
    <property type="component" value="Unassembled WGS sequence"/>
</dbReference>
<name>A0AAW3FH31_9BACT</name>
<comment type="caution">
    <text evidence="1">The sequence shown here is derived from an EMBL/GenBank/DDBJ whole genome shotgun (WGS) entry which is preliminary data.</text>
</comment>
<reference evidence="1 2" key="1">
    <citation type="submission" date="2014-07" db="EMBL/GenBank/DDBJ databases">
        <authorList>
            <person name="McCorrison J."/>
            <person name="Sanka R."/>
            <person name="Torralba M."/>
            <person name="Gillis M."/>
            <person name="Haft D.H."/>
            <person name="Methe B."/>
            <person name="Sutton G."/>
            <person name="Nelson K.E."/>
        </authorList>
    </citation>
    <scope>NUCLEOTIDE SEQUENCE [LARGE SCALE GENOMIC DNA]</scope>
    <source>
        <strain evidence="1 2">DNF00424</strain>
    </source>
</reference>
<proteinExistence type="predicted"/>
<sequence length="141" mass="16362">MKKILSVFLFLLCLLSLPFLIFLLFNSQGNGIEFDISSSTIISKNGKLFNVYIYSDNDSIEDIQFIQLKEGHEAKRKISLTSVDSNYVITDWRDHQVTKIFLYPNRKYRIENHSNGDTSPSIIMFMTDSLGKPAYQMTDRY</sequence>